<evidence type="ECO:0000256" key="1">
    <source>
        <dbReference type="SAM" id="MobiDB-lite"/>
    </source>
</evidence>
<comment type="caution">
    <text evidence="2">The sequence shown here is derived from an EMBL/GenBank/DDBJ whole genome shotgun (WGS) entry which is preliminary data.</text>
</comment>
<accession>A0A948X0N8</accession>
<feature type="compositionally biased region" description="Acidic residues" evidence="1">
    <location>
        <begin position="802"/>
        <end position="822"/>
    </location>
</feature>
<feature type="compositionally biased region" description="Polar residues" evidence="1">
    <location>
        <begin position="780"/>
        <end position="789"/>
    </location>
</feature>
<feature type="compositionally biased region" description="Acidic residues" evidence="1">
    <location>
        <begin position="841"/>
        <end position="870"/>
    </location>
</feature>
<reference evidence="2" key="2">
    <citation type="submission" date="2021-04" db="EMBL/GenBank/DDBJ databases">
        <authorList>
            <person name="Gilroy R."/>
        </authorList>
    </citation>
    <scope>NUCLEOTIDE SEQUENCE</scope>
    <source>
        <strain evidence="2">378</strain>
    </source>
</reference>
<feature type="compositionally biased region" description="Acidic residues" evidence="1">
    <location>
        <begin position="728"/>
        <end position="738"/>
    </location>
</feature>
<dbReference type="Proteomes" id="UP000733611">
    <property type="component" value="Unassembled WGS sequence"/>
</dbReference>
<gene>
    <name evidence="2" type="ORF">H9847_01800</name>
</gene>
<feature type="compositionally biased region" description="Low complexity" evidence="1">
    <location>
        <begin position="743"/>
        <end position="767"/>
    </location>
</feature>
<proteinExistence type="predicted"/>
<sequence length="1111" mass="124372">MAFSPTTNTPELPPLKVVTVGSKYYYLWTCTPQKYHGRIVYIKGKQSVGKIVGGPTGLVVWKDEFLDQHPELRSYNVYREAITSGLHATSDDFRFVFRPKTGVADENSMQTTQYYQAGATWLCDHILASTPLLVALNRHFSQQSRHLKLLSLAYYTLLHRTIDFSQYVHFCADTRLAYPVSMTELDINSLLQEISDVELSHFFATIQSLVAKRQGYGDKYYALDIAYPNNLLFRLNTNQLELHTNDDALDQAIVKLYKEAQYSHSQTQNKLQRFAATQDDRLLLVVNQSTGLPHLFQAYREQQWTVAELCSFWRAQALPHNIEPQFLSLAVSNNTLLMSSRQGLVDAPRNDALTAQVRQENNTLATKHKSQREKQESALSQATRVQVALKSLGSITELGAINGLSDSVGQEGTSTDNGVTQSLFAENTTTNVRRVHVKQGSVAATDTVVASQFTTPALRPSDVLSPQQLQVTRDQGKKELLVVTSRTQPIVSYFRELLRQGQQFLWVIPCEQRLFGRMLQRYQDSLLHWQHYESEHQRFALTLQLNQRYVSADALSILRGSSESSNKHRPVIRKEATPLYIHVVFDLQTLLECKEAQERREEGEERTEEIEHQRIALLQDEELMEFADVNEHYGHFWQSYKVQRPSTTEKVHLSDTQCIALEHVEQLLKKYALSHNAQAPVVHANLSSFVDVPLEARLEEATKSRVAAQKKKEDHSLFAEADDAADFLGVADDDDDNDEPRHPSTATATQPAATAEAANTSDAAEADFFGVADDDDEPRSTATTANNSQASVTDTASSTVDADNDDDDANFFEVADDNDDEPLGPSASSGNQLASAAGSTDTDDTGEDDFFGVADDDDNDDDDDDGEELDSSPQLPSETYLRTGKIGVAATIAESKALQTTADSKDMVSFDEDEDDTAPAAPHPLSDREQSRLWQLLQQLLSSKEARLSGALRIIVSDGVANVNEAMQAAQCLQTATQAFDLMSMDVFKIEQAQLNPVTLHFNQSLAQLLRGKNFLIFLALSVHYMVQAALLKRDQQYGSSTLRERLHIRSARDLLQRLQQIVGERQENGFVYAELTPEVRSLLEYLNIPAPTHEIFSDAVDEKEVHLAQR</sequence>
<evidence type="ECO:0000313" key="2">
    <source>
        <dbReference type="EMBL" id="MBU3843596.1"/>
    </source>
</evidence>
<dbReference type="EMBL" id="JAHLFE010000034">
    <property type="protein sequence ID" value="MBU3843596.1"/>
    <property type="molecule type" value="Genomic_DNA"/>
</dbReference>
<name>A0A948X0N8_9GAMM</name>
<reference evidence="2" key="1">
    <citation type="journal article" date="2021" name="PeerJ">
        <title>Extensive microbial diversity within the chicken gut microbiome revealed by metagenomics and culture.</title>
        <authorList>
            <person name="Gilroy R."/>
            <person name="Ravi A."/>
            <person name="Getino M."/>
            <person name="Pursley I."/>
            <person name="Horton D.L."/>
            <person name="Alikhan N.F."/>
            <person name="Baker D."/>
            <person name="Gharbi K."/>
            <person name="Hall N."/>
            <person name="Watson M."/>
            <person name="Adriaenssens E.M."/>
            <person name="Foster-Nyarko E."/>
            <person name="Jarju S."/>
            <person name="Secka A."/>
            <person name="Antonio M."/>
            <person name="Oren A."/>
            <person name="Chaudhuri R.R."/>
            <person name="La Ragione R."/>
            <person name="Hildebrand F."/>
            <person name="Pallen M.J."/>
        </authorList>
    </citation>
    <scope>NUCLEOTIDE SEQUENCE</scope>
    <source>
        <strain evidence="2">378</strain>
    </source>
</reference>
<dbReference type="AlphaFoldDB" id="A0A948X0N8"/>
<feature type="region of interest" description="Disordered" evidence="1">
    <location>
        <begin position="728"/>
        <end position="882"/>
    </location>
</feature>
<evidence type="ECO:0000313" key="3">
    <source>
        <dbReference type="Proteomes" id="UP000733611"/>
    </source>
</evidence>
<protein>
    <submittedName>
        <fullName evidence="2">Uncharacterized protein</fullName>
    </submittedName>
</protein>
<organism evidence="2 3">
    <name type="scientific">Candidatus Anaerobiospirillum pullicola</name>
    <dbReference type="NCBI Taxonomy" id="2838451"/>
    <lineage>
        <taxon>Bacteria</taxon>
        <taxon>Pseudomonadati</taxon>
        <taxon>Pseudomonadota</taxon>
        <taxon>Gammaproteobacteria</taxon>
        <taxon>Aeromonadales</taxon>
        <taxon>Succinivibrionaceae</taxon>
        <taxon>Anaerobiospirillum</taxon>
    </lineage>
</organism>
<feature type="compositionally biased region" description="Low complexity" evidence="1">
    <location>
        <begin position="790"/>
        <end position="801"/>
    </location>
</feature>
<feature type="region of interest" description="Disordered" evidence="1">
    <location>
        <begin position="900"/>
        <end position="928"/>
    </location>
</feature>